<dbReference type="InterPro" id="IPR036819">
    <property type="entry name" value="Subtilisin_inhibitor-like_sf"/>
</dbReference>
<evidence type="ECO:0000256" key="6">
    <source>
        <dbReference type="ARBA" id="ARBA00022900"/>
    </source>
</evidence>
<evidence type="ECO:0000256" key="7">
    <source>
        <dbReference type="ARBA" id="ARBA00023157"/>
    </source>
</evidence>
<evidence type="ECO:0000256" key="2">
    <source>
        <dbReference type="ARBA" id="ARBA00010472"/>
    </source>
</evidence>
<sequence precursor="true">MRIRKTPERNRTHRQRGSLMRYIVHTLGATASAAALVLSGLAAGTAHADAAGDTGLYAPSALVLTVGRGEAAATATVERAVTLNCAPAPGGTHPSSQAACRELGTVNGEFALLSGTSDRPCTRQWDPVTITAAGVWEGKRVDWSATYGNSCEMRESMNGSAVFAF</sequence>
<dbReference type="SUPFAM" id="SSF55399">
    <property type="entry name" value="Subtilisin inhibitor"/>
    <property type="match status" value="1"/>
</dbReference>
<dbReference type="Pfam" id="PF00720">
    <property type="entry name" value="SSI"/>
    <property type="match status" value="1"/>
</dbReference>
<dbReference type="HAMAP" id="MF_00778">
    <property type="entry name" value="SSI"/>
    <property type="match status" value="1"/>
</dbReference>
<feature type="chain" id="PRO_5017490049" description="Probable subtilase-type protease inhibitor" evidence="8">
    <location>
        <begin position="49"/>
        <end position="165"/>
    </location>
</feature>
<comment type="function">
    <text evidence="8">Strong inhibitor of bacterial serine proteases such as subtilisin.</text>
</comment>
<keyword evidence="7 8" id="KW-1015">Disulfide bond</keyword>
<keyword evidence="8" id="KW-0732">Signal</keyword>
<comment type="subcellular location">
    <subcellularLocation>
        <location evidence="1 8">Secreted</location>
    </subcellularLocation>
</comment>
<reference evidence="11 12" key="1">
    <citation type="submission" date="2018-07" db="EMBL/GenBank/DDBJ databases">
        <title>Whole Genome Shotgun Sequence of Streptomyces spongiicola strain 531S.</title>
        <authorList>
            <person name="Dohra H."/>
            <person name="Kodani S."/>
        </authorList>
    </citation>
    <scope>NUCLEOTIDE SEQUENCE [LARGE SCALE GENOMIC DNA]</scope>
    <source>
        <strain evidence="11 12">531S</strain>
    </source>
</reference>
<evidence type="ECO:0000259" key="10">
    <source>
        <dbReference type="Pfam" id="PF00720"/>
    </source>
</evidence>
<evidence type="ECO:0000256" key="5">
    <source>
        <dbReference type="ARBA" id="ARBA00022690"/>
    </source>
</evidence>
<evidence type="ECO:0000256" key="4">
    <source>
        <dbReference type="ARBA" id="ARBA00022525"/>
    </source>
</evidence>
<evidence type="ECO:0000313" key="11">
    <source>
        <dbReference type="EMBL" id="GBQ03204.1"/>
    </source>
</evidence>
<keyword evidence="5 8" id="KW-0646">Protease inhibitor</keyword>
<dbReference type="Gene3D" id="3.30.350.10">
    <property type="entry name" value="Subtilisin inhibitor-like"/>
    <property type="match status" value="1"/>
</dbReference>
<comment type="subunit">
    <text evidence="3 8">Homodimer.</text>
</comment>
<gene>
    <name evidence="8" type="primary">sti</name>
    <name evidence="11" type="ORF">SSP531S_46740</name>
</gene>
<dbReference type="InterPro" id="IPR023549">
    <property type="entry name" value="Subtilisin_inhibitor"/>
</dbReference>
<accession>A0A388T4V7</accession>
<evidence type="ECO:0000256" key="9">
    <source>
        <dbReference type="RuleBase" id="RU003471"/>
    </source>
</evidence>
<comment type="caution">
    <text evidence="11">The sequence shown here is derived from an EMBL/GenBank/DDBJ whole genome shotgun (WGS) entry which is preliminary data.</text>
</comment>
<dbReference type="GO" id="GO:0004867">
    <property type="term" value="F:serine-type endopeptidase inhibitor activity"/>
    <property type="evidence" value="ECO:0007669"/>
    <property type="project" value="UniProtKB-UniRule"/>
</dbReference>
<keyword evidence="6 8" id="KW-0722">Serine protease inhibitor</keyword>
<name>A0A388T4V7_9ACTN</name>
<dbReference type="EMBL" id="BGZL01000016">
    <property type="protein sequence ID" value="GBQ03204.1"/>
    <property type="molecule type" value="Genomic_DNA"/>
</dbReference>
<evidence type="ECO:0000256" key="8">
    <source>
        <dbReference type="HAMAP-Rule" id="MF_00778"/>
    </source>
</evidence>
<organism evidence="11 12">
    <name type="scientific">Streptomyces spongiicola</name>
    <dbReference type="NCBI Taxonomy" id="1690221"/>
    <lineage>
        <taxon>Bacteria</taxon>
        <taxon>Bacillati</taxon>
        <taxon>Actinomycetota</taxon>
        <taxon>Actinomycetes</taxon>
        <taxon>Kitasatosporales</taxon>
        <taxon>Streptomycetaceae</taxon>
        <taxon>Streptomyces</taxon>
    </lineage>
</organism>
<dbReference type="GO" id="GO:0005576">
    <property type="term" value="C:extracellular region"/>
    <property type="evidence" value="ECO:0007669"/>
    <property type="project" value="UniProtKB-SubCell"/>
</dbReference>
<proteinExistence type="inferred from homology"/>
<evidence type="ECO:0000256" key="1">
    <source>
        <dbReference type="ARBA" id="ARBA00004613"/>
    </source>
</evidence>
<dbReference type="PRINTS" id="PR00294">
    <property type="entry name" value="SSBTLNINHBTR"/>
</dbReference>
<dbReference type="AlphaFoldDB" id="A0A388T4V7"/>
<comment type="similarity">
    <text evidence="2 8 9">Belongs to the protease inhibitor I16 (SSI) family.</text>
</comment>
<dbReference type="Proteomes" id="UP000265354">
    <property type="component" value="Unassembled WGS sequence"/>
</dbReference>
<feature type="site" description="Reactive bond" evidence="8">
    <location>
        <begin position="123"/>
        <end position="124"/>
    </location>
</feature>
<evidence type="ECO:0000313" key="12">
    <source>
        <dbReference type="Proteomes" id="UP000265354"/>
    </source>
</evidence>
<feature type="signal peptide" evidence="8">
    <location>
        <begin position="1"/>
        <end position="48"/>
    </location>
</feature>
<protein>
    <recommendedName>
        <fullName evidence="8">Probable subtilase-type protease inhibitor</fullName>
    </recommendedName>
</protein>
<dbReference type="InterPro" id="IPR000691">
    <property type="entry name" value="Prot_inh_I16_SSI"/>
</dbReference>
<keyword evidence="4 8" id="KW-0964">Secreted</keyword>
<feature type="domain" description="Subtilisin inhibitor" evidence="10">
    <location>
        <begin position="58"/>
        <end position="149"/>
    </location>
</feature>
<evidence type="ECO:0000256" key="3">
    <source>
        <dbReference type="ARBA" id="ARBA00011738"/>
    </source>
</evidence>
<feature type="disulfide bond" evidence="8">
    <location>
        <begin position="121"/>
        <end position="151"/>
    </location>
</feature>
<feature type="disulfide bond" evidence="8">
    <location>
        <begin position="85"/>
        <end position="100"/>
    </location>
</feature>